<dbReference type="STRING" id="340177.Cag_1372"/>
<sequence>MFINLLKFMPSRSVQAFRDNIVDVDRLIVSHAQLRDGSPGKKGLGHITRSGIVMLCAAWELYLELICVEAAKYFCLKCQSPDQLPIRVQKELSKMAKESKHELKPLEFAGNGWKNVFITHVEDLCNTINTPKAGPINELFNRSIGLELISDSWSCGKDQINNFVSIRGDIAHRGRHADYIKISLLQDYRALIYNATIETDNTVSEYLALKTPGKHKPWRVTS</sequence>
<dbReference type="Pfam" id="PF18735">
    <property type="entry name" value="HEPN_RiboL-PSP"/>
    <property type="match status" value="1"/>
</dbReference>
<organism evidence="2">
    <name type="scientific">Chlorobium chlorochromatii (strain CaD3)</name>
    <dbReference type="NCBI Taxonomy" id="340177"/>
    <lineage>
        <taxon>Bacteria</taxon>
        <taxon>Pseudomonadati</taxon>
        <taxon>Chlorobiota</taxon>
        <taxon>Chlorobiia</taxon>
        <taxon>Chlorobiales</taxon>
        <taxon>Chlorobiaceae</taxon>
        <taxon>Chlorobium/Pelodictyon group</taxon>
        <taxon>Chlorobium</taxon>
    </lineage>
</organism>
<reference evidence="2" key="1">
    <citation type="submission" date="2005-08" db="EMBL/GenBank/DDBJ databases">
        <title>Complete sequence of Chlorobium chlorochromatii CaD3.</title>
        <authorList>
            <person name="Copeland A."/>
            <person name="Lucas S."/>
            <person name="Lapidus A."/>
            <person name="Barry K."/>
            <person name="Detter J.C."/>
            <person name="Glavina T."/>
            <person name="Hammon N."/>
            <person name="Israni S."/>
            <person name="Pitluck S."/>
            <person name="Bryant D."/>
            <person name="Schmutz J."/>
            <person name="Larimer F."/>
            <person name="Land M."/>
            <person name="Kyrpides N."/>
            <person name="Ivanova N."/>
            <person name="Richardson P."/>
        </authorList>
    </citation>
    <scope>NUCLEOTIDE SEQUENCE [LARGE SCALE GENOMIC DNA]</scope>
    <source>
        <strain evidence="2">CaD3</strain>
    </source>
</reference>
<name>Q3AQU5_CHLCH</name>
<dbReference type="KEGG" id="cch:Cag_1372"/>
<proteinExistence type="predicted"/>
<accession>Q3AQU5</accession>
<feature type="domain" description="RiboL-PSP-HEPN" evidence="1">
    <location>
        <begin position="23"/>
        <end position="192"/>
    </location>
</feature>
<dbReference type="EMBL" id="CP000108">
    <property type="protein sequence ID" value="ABB28630.1"/>
    <property type="molecule type" value="Genomic_DNA"/>
</dbReference>
<protein>
    <recommendedName>
        <fullName evidence="1">RiboL-PSP-HEPN domain-containing protein</fullName>
    </recommendedName>
</protein>
<evidence type="ECO:0000313" key="2">
    <source>
        <dbReference type="EMBL" id="ABB28630.1"/>
    </source>
</evidence>
<gene>
    <name evidence="2" type="ordered locus">Cag_1372</name>
</gene>
<dbReference type="eggNOG" id="ENOG5033JD9">
    <property type="taxonomic scope" value="Bacteria"/>
</dbReference>
<dbReference type="AlphaFoldDB" id="Q3AQU5"/>
<dbReference type="HOGENOM" id="CLU_1249771_0_0_10"/>
<dbReference type="InterPro" id="IPR041519">
    <property type="entry name" value="HEPN_RiboL-PSP"/>
</dbReference>
<evidence type="ECO:0000259" key="1">
    <source>
        <dbReference type="Pfam" id="PF18735"/>
    </source>
</evidence>